<dbReference type="Gramene" id="OQU87268">
    <property type="protein sequence ID" value="OQU87268"/>
    <property type="gene ID" value="SORBI_3003G244401"/>
</dbReference>
<organism evidence="1 2">
    <name type="scientific">Sorghum bicolor</name>
    <name type="common">Sorghum</name>
    <name type="synonym">Sorghum vulgare</name>
    <dbReference type="NCBI Taxonomy" id="4558"/>
    <lineage>
        <taxon>Eukaryota</taxon>
        <taxon>Viridiplantae</taxon>
        <taxon>Streptophyta</taxon>
        <taxon>Embryophyta</taxon>
        <taxon>Tracheophyta</taxon>
        <taxon>Spermatophyta</taxon>
        <taxon>Magnoliopsida</taxon>
        <taxon>Liliopsida</taxon>
        <taxon>Poales</taxon>
        <taxon>Poaceae</taxon>
        <taxon>PACMAD clade</taxon>
        <taxon>Panicoideae</taxon>
        <taxon>Andropogonodae</taxon>
        <taxon>Andropogoneae</taxon>
        <taxon>Sorghinae</taxon>
        <taxon>Sorghum</taxon>
    </lineage>
</organism>
<name>A0A1W0VYQ8_SORBI</name>
<protein>
    <submittedName>
        <fullName evidence="1">Uncharacterized protein</fullName>
    </submittedName>
</protein>
<proteinExistence type="predicted"/>
<reference evidence="1 2" key="1">
    <citation type="journal article" date="2009" name="Nature">
        <title>The Sorghum bicolor genome and the diversification of grasses.</title>
        <authorList>
            <person name="Paterson A.H."/>
            <person name="Bowers J.E."/>
            <person name="Bruggmann R."/>
            <person name="Dubchak I."/>
            <person name="Grimwood J."/>
            <person name="Gundlach H."/>
            <person name="Haberer G."/>
            <person name="Hellsten U."/>
            <person name="Mitros T."/>
            <person name="Poliakov A."/>
            <person name="Schmutz J."/>
            <person name="Spannagl M."/>
            <person name="Tang H."/>
            <person name="Wang X."/>
            <person name="Wicker T."/>
            <person name="Bharti A.K."/>
            <person name="Chapman J."/>
            <person name="Feltus F.A."/>
            <person name="Gowik U."/>
            <person name="Grigoriev I.V."/>
            <person name="Lyons E."/>
            <person name="Maher C.A."/>
            <person name="Martis M."/>
            <person name="Narechania A."/>
            <person name="Otillar R.P."/>
            <person name="Penning B.W."/>
            <person name="Salamov A.A."/>
            <person name="Wang Y."/>
            <person name="Zhang L."/>
            <person name="Carpita N.C."/>
            <person name="Freeling M."/>
            <person name="Gingle A.R."/>
            <person name="Hash C.T."/>
            <person name="Keller B."/>
            <person name="Klein P."/>
            <person name="Kresovich S."/>
            <person name="McCann M.C."/>
            <person name="Ming R."/>
            <person name="Peterson D.G."/>
            <person name="Mehboob-ur-Rahman"/>
            <person name="Ware D."/>
            <person name="Westhoff P."/>
            <person name="Mayer K.F."/>
            <person name="Messing J."/>
            <person name="Rokhsar D.S."/>
        </authorList>
    </citation>
    <scope>NUCLEOTIDE SEQUENCE [LARGE SCALE GENOMIC DNA]</scope>
    <source>
        <strain evidence="2">cv. BTx623</strain>
    </source>
</reference>
<dbReference type="Proteomes" id="UP000000768">
    <property type="component" value="Chromosome 3"/>
</dbReference>
<dbReference type="InParanoid" id="A0A1W0VYQ8"/>
<accession>A0A1W0VYQ8</accession>
<evidence type="ECO:0000313" key="1">
    <source>
        <dbReference type="EMBL" id="OQU87268.1"/>
    </source>
</evidence>
<keyword evidence="2" id="KW-1185">Reference proteome</keyword>
<gene>
    <name evidence="1" type="ORF">SORBI_3003G244401</name>
</gene>
<dbReference type="AlphaFoldDB" id="A0A1W0VYQ8"/>
<evidence type="ECO:0000313" key="2">
    <source>
        <dbReference type="Proteomes" id="UP000000768"/>
    </source>
</evidence>
<dbReference type="EMBL" id="CM000762">
    <property type="protein sequence ID" value="OQU87268.1"/>
    <property type="molecule type" value="Genomic_DNA"/>
</dbReference>
<reference evidence="2" key="2">
    <citation type="journal article" date="2018" name="Plant J.">
        <title>The Sorghum bicolor reference genome: improved assembly, gene annotations, a transcriptome atlas, and signatures of genome organization.</title>
        <authorList>
            <person name="McCormick R.F."/>
            <person name="Truong S.K."/>
            <person name="Sreedasyam A."/>
            <person name="Jenkins J."/>
            <person name="Shu S."/>
            <person name="Sims D."/>
            <person name="Kennedy M."/>
            <person name="Amirebrahimi M."/>
            <person name="Weers B.D."/>
            <person name="McKinley B."/>
            <person name="Mattison A."/>
            <person name="Morishige D.T."/>
            <person name="Grimwood J."/>
            <person name="Schmutz J."/>
            <person name="Mullet J.E."/>
        </authorList>
    </citation>
    <scope>NUCLEOTIDE SEQUENCE [LARGE SCALE GENOMIC DNA]</scope>
    <source>
        <strain evidence="2">cv. BTx623</strain>
    </source>
</reference>
<sequence length="107" mass="11503">MTILGGGAVSDVQGEARCCKEELPLVGSPLAASHSVSFSSSHVSRTESPDYVQDLMCQLVCDCVRVFFSEVDAPIVSSFQWTLVSVFQRADAKCPRTHIGSAAFAYL</sequence>